<keyword evidence="4" id="KW-0808">Transferase</keyword>
<dbReference type="EnsemblPlants" id="Solyc01g090260.3.1">
    <property type="protein sequence ID" value="Solyc01g090260.3.1"/>
    <property type="gene ID" value="Solyc01g090260.3"/>
</dbReference>
<dbReference type="EC" id="2.7.11.1" evidence="2"/>
<dbReference type="PROSITE" id="PS00108">
    <property type="entry name" value="PROTEIN_KINASE_ST"/>
    <property type="match status" value="1"/>
</dbReference>
<dbReference type="PROSITE" id="PS50011">
    <property type="entry name" value="PROTEIN_KINASE_DOM"/>
    <property type="match status" value="1"/>
</dbReference>
<accession>A0A3Q7EK13</accession>
<keyword evidence="3" id="KW-0723">Serine/threonine-protein kinase</keyword>
<organism evidence="12">
    <name type="scientific">Solanum lycopersicum</name>
    <name type="common">Tomato</name>
    <name type="synonym">Lycopersicon esculentum</name>
    <dbReference type="NCBI Taxonomy" id="4081"/>
    <lineage>
        <taxon>Eukaryota</taxon>
        <taxon>Viridiplantae</taxon>
        <taxon>Streptophyta</taxon>
        <taxon>Embryophyta</taxon>
        <taxon>Tracheophyta</taxon>
        <taxon>Spermatophyta</taxon>
        <taxon>Magnoliopsida</taxon>
        <taxon>eudicotyledons</taxon>
        <taxon>Gunneridae</taxon>
        <taxon>Pentapetalae</taxon>
        <taxon>asterids</taxon>
        <taxon>lamiids</taxon>
        <taxon>Solanales</taxon>
        <taxon>Solanaceae</taxon>
        <taxon>Solanoideae</taxon>
        <taxon>Solaneae</taxon>
        <taxon>Solanum</taxon>
        <taxon>Solanum subgen. Lycopersicon</taxon>
    </lineage>
</organism>
<feature type="compositionally biased region" description="Low complexity" evidence="10">
    <location>
        <begin position="256"/>
        <end position="273"/>
    </location>
</feature>
<feature type="domain" description="Protein kinase" evidence="11">
    <location>
        <begin position="308"/>
        <end position="640"/>
    </location>
</feature>
<keyword evidence="5" id="KW-0547">Nucleotide-binding</keyword>
<feature type="region of interest" description="Disordered" evidence="10">
    <location>
        <begin position="241"/>
        <end position="285"/>
    </location>
</feature>
<dbReference type="FunFam" id="1.10.510.10:FF:000028">
    <property type="entry name" value="serine/threonine-protein kinase D6PK-like"/>
    <property type="match status" value="1"/>
</dbReference>
<dbReference type="SUPFAM" id="SSF56112">
    <property type="entry name" value="Protein kinase-like (PK-like)"/>
    <property type="match status" value="1"/>
</dbReference>
<sequence>MERIPEVRESTRQFPIGAKVAHTFSTSKKEVGIRGFRDFDLAIPIQTWKGKTSYQEEEDLMVDAGTIKRSDDSLEDSGSTSFHGASHPPEPVDTDLMRPVYVPIGQNKADGKCLVKNVSLKGPFLDDLSIRMPNVKPSPSLLSPAESLVEEPNDLGVISSPFTVPRPSQNTETSLPPDSEEKECIWDASLPPSGNVSPLSSIDSTGVVRSMSIVNSCTSTYRSDVLMSDGMLSVDRNYESTKGSIRGDSLESGKTSLSRASDSSGLSDDSNWSNITGSANKPHKGNDPRWKAILAIRARDGILGMSHFKLLKRLGCGDIGSVYLSELSGTRCYFAMKVMDKASLASRKKLTRAQTEREILQLLDHPFLPTLYTHFETDRFSCLVMEYCPGGDLHTLRQRQPGKHFSEYAARFYAAEVLLALEYLHMLGVVYRDLKPENVLVRDDGHIMLSDFDLSLRCAVSPTLIRISSDDPSKRGAAFCVQPACIEPTTVCMQPACFLPRLFPQKSKKKTPKPRADSGFQANSMPELVAEPTSARSMSFVGTHEYLAPEIIKGEGHGSAVDWWTFGIFLHELLYGKTPFKGSGNRATLFNVVGQQLKFPDSPATSYASRDLIRGLLVKEPQNRLGVKRGATEIKQHPFFEGVNWALIRCSTPPEVPRPVEPDYPAKYGQVNPVGVGNTSKRVVGADANLELLVNKKEPRWRRITAHWPMEHLLRINLETNDNNNPQANLQALSLISNPSTSDSTLSSIAKVLITSLKYPNPKSNSHRFIHHHILRLFSLLLHRCPHLHHNLISAIREFSLLPSTSTRLLVDALTCLSISDSNVNDESTFLSLVFRPCVSVRHWLLLNVSKFDIRPSVLLTVLLGFTKDPYPCIRNVALSGLADLCECIIVEDESLIKGCYFRAVELLFDSEDLVRCSAVHAVSACGQLIVASKQESKGDWSDALFLQLCSMVRDMSVKVRVEAFKAIGKIETVSEYILLQTLSKKASSITKEMNFPGQYSETLFRIPAASAVLAFLHGLEDEFDVVRVSACGALQSLAIHSADFSNMVVNLLMGILNDDSMAVKLQALDTLHHLTMFRLLKVQQPHLHMFLGILLDSCSLIRCRARKVLKLTELPSLGMFKMCVDGLIRDLELYPQDEAEVFSALFMIGQNHGEFLVRLINEASQLIEPSSGGKLGYDNVRKASYLVLATSAPVSMKQQTCSIPPRIFSYAVTLLGRVSRSFADIVDQRTFLAYLSCCSRFTFVSASEFFKMEEHRLLPHQNNKMEEHPEEGDVQLTQRCEISEYDIWRKLQLKEAESSLLDFQVEHCKERNCVNIVLQVVIDIWPSLKLGLINEVTCTLRSLKAELGTRSDHNHRGELVFALQYIDALEQLGHLWHHLVFSKEFYFHKWGKLECSLKKLDRCLRDMRYKLIGLTKKDNFLILELIIANSILTLCNMEACANTLKKLQSVMSCIEHICGEGSTESSNFVVEVQKSLSEIDTSSCSILDNPYLLLKSLEHFTPRMVVSSGNLKYMEAELQCQGNEFQNPLPFISGLPVGLSLDIKLNNISNESRLWIKMRCEEKLTQFVFLDLHEIEGDDEVRKFTFVAPFYQTPKANCFSLKICIVLECISDSDQLFRGYGGPKHEVVHLCEEKAVYFSVQVR</sequence>
<proteinExistence type="inferred from homology"/>
<evidence type="ECO:0000256" key="8">
    <source>
        <dbReference type="ARBA" id="ARBA00047899"/>
    </source>
</evidence>
<evidence type="ECO:0000256" key="7">
    <source>
        <dbReference type="ARBA" id="ARBA00022840"/>
    </source>
</evidence>
<dbReference type="InterPro" id="IPR057412">
    <property type="entry name" value="INTS4_C"/>
</dbReference>
<reference evidence="12" key="2">
    <citation type="submission" date="2019-01" db="UniProtKB">
        <authorList>
            <consortium name="EnsemblPlants"/>
        </authorList>
    </citation>
    <scope>IDENTIFICATION</scope>
    <source>
        <strain evidence="12">cv. Heinz 1706</strain>
    </source>
</reference>
<reference evidence="12" key="1">
    <citation type="journal article" date="2012" name="Nature">
        <title>The tomato genome sequence provides insights into fleshy fruit evolution.</title>
        <authorList>
            <consortium name="Tomato Genome Consortium"/>
        </authorList>
    </citation>
    <scope>NUCLEOTIDE SEQUENCE [LARGE SCALE GENOMIC DNA]</scope>
    <source>
        <strain evidence="12">cv. Heinz 1706</strain>
    </source>
</reference>
<keyword evidence="7" id="KW-0067">ATP-binding</keyword>
<evidence type="ECO:0000313" key="12">
    <source>
        <dbReference type="EnsemblPlants" id="Solyc01g090260.3.1"/>
    </source>
</evidence>
<feature type="region of interest" description="Disordered" evidence="10">
    <location>
        <begin position="70"/>
        <end position="94"/>
    </location>
</feature>
<comment type="catalytic activity">
    <reaction evidence="9">
        <text>L-seryl-[protein] + ATP = O-phospho-L-seryl-[protein] + ADP + H(+)</text>
        <dbReference type="Rhea" id="RHEA:17989"/>
        <dbReference type="Rhea" id="RHEA-COMP:9863"/>
        <dbReference type="Rhea" id="RHEA-COMP:11604"/>
        <dbReference type="ChEBI" id="CHEBI:15378"/>
        <dbReference type="ChEBI" id="CHEBI:29999"/>
        <dbReference type="ChEBI" id="CHEBI:30616"/>
        <dbReference type="ChEBI" id="CHEBI:83421"/>
        <dbReference type="ChEBI" id="CHEBI:456216"/>
        <dbReference type="EC" id="2.7.11.1"/>
    </reaction>
</comment>
<dbReference type="SUPFAM" id="SSF48371">
    <property type="entry name" value="ARM repeat"/>
    <property type="match status" value="1"/>
</dbReference>
<dbReference type="GO" id="GO:0005524">
    <property type="term" value="F:ATP binding"/>
    <property type="evidence" value="ECO:0007669"/>
    <property type="project" value="UniProtKB-KW"/>
</dbReference>
<dbReference type="SMART" id="SM00220">
    <property type="entry name" value="S_TKc"/>
    <property type="match status" value="1"/>
</dbReference>
<dbReference type="FunCoup" id="A0A3Q7EK13">
    <property type="interactions" value="306"/>
</dbReference>
<dbReference type="Gramene" id="Solyc01g090260.3.1">
    <property type="protein sequence ID" value="Solyc01g090260.3.1"/>
    <property type="gene ID" value="Solyc01g090260.3"/>
</dbReference>
<dbReference type="Gene3D" id="3.30.200.20">
    <property type="entry name" value="Phosphorylase Kinase, domain 1"/>
    <property type="match status" value="1"/>
</dbReference>
<dbReference type="Pfam" id="PF25458">
    <property type="entry name" value="INTS4_C"/>
    <property type="match status" value="1"/>
</dbReference>
<dbReference type="InterPro" id="IPR011989">
    <property type="entry name" value="ARM-like"/>
</dbReference>
<name>A0A3Q7EK13_SOLLC</name>
<evidence type="ECO:0000256" key="1">
    <source>
        <dbReference type="ARBA" id="ARBA00009903"/>
    </source>
</evidence>
<feature type="compositionally biased region" description="Polar residues" evidence="10">
    <location>
        <begin position="160"/>
        <end position="176"/>
    </location>
</feature>
<dbReference type="FunFam" id="1.10.510.10:FF:000020">
    <property type="entry name" value="serine/threonine-protein kinase D6PK-like"/>
    <property type="match status" value="1"/>
</dbReference>
<dbReference type="GO" id="GO:0005886">
    <property type="term" value="C:plasma membrane"/>
    <property type="evidence" value="ECO:0000318"/>
    <property type="project" value="GO_Central"/>
</dbReference>
<dbReference type="Pfam" id="PF00069">
    <property type="entry name" value="Pkinase"/>
    <property type="match status" value="2"/>
</dbReference>
<comment type="similarity">
    <text evidence="1">Belongs to the protein kinase superfamily. AGC Ser/Thr protein kinase family.</text>
</comment>
<evidence type="ECO:0000256" key="6">
    <source>
        <dbReference type="ARBA" id="ARBA00022777"/>
    </source>
</evidence>
<evidence type="ECO:0000256" key="3">
    <source>
        <dbReference type="ARBA" id="ARBA00022527"/>
    </source>
</evidence>
<evidence type="ECO:0000313" key="13">
    <source>
        <dbReference type="Proteomes" id="UP000004994"/>
    </source>
</evidence>
<dbReference type="FunFam" id="3.30.200.20:FF:000032">
    <property type="entry name" value="Serine/threonine-protein kinase D6PK-like"/>
    <property type="match status" value="1"/>
</dbReference>
<dbReference type="InterPro" id="IPR008271">
    <property type="entry name" value="Ser/Thr_kinase_AS"/>
</dbReference>
<comment type="catalytic activity">
    <reaction evidence="8">
        <text>L-threonyl-[protein] + ATP = O-phospho-L-threonyl-[protein] + ADP + H(+)</text>
        <dbReference type="Rhea" id="RHEA:46608"/>
        <dbReference type="Rhea" id="RHEA-COMP:11060"/>
        <dbReference type="Rhea" id="RHEA-COMP:11605"/>
        <dbReference type="ChEBI" id="CHEBI:15378"/>
        <dbReference type="ChEBI" id="CHEBI:30013"/>
        <dbReference type="ChEBI" id="CHEBI:30616"/>
        <dbReference type="ChEBI" id="CHEBI:61977"/>
        <dbReference type="ChEBI" id="CHEBI:456216"/>
        <dbReference type="EC" id="2.7.11.1"/>
    </reaction>
</comment>
<dbReference type="InterPro" id="IPR000719">
    <property type="entry name" value="Prot_kinase_dom"/>
</dbReference>
<evidence type="ECO:0000256" key="2">
    <source>
        <dbReference type="ARBA" id="ARBA00012513"/>
    </source>
</evidence>
<keyword evidence="13" id="KW-1185">Reference proteome</keyword>
<dbReference type="PANTHER" id="PTHR45637">
    <property type="entry name" value="FLIPPASE KINASE 1-RELATED"/>
    <property type="match status" value="1"/>
</dbReference>
<dbReference type="InterPro" id="IPR016024">
    <property type="entry name" value="ARM-type_fold"/>
</dbReference>
<keyword evidence="6" id="KW-0418">Kinase</keyword>
<dbReference type="InParanoid" id="A0A3Q7EK13"/>
<dbReference type="InterPro" id="IPR011009">
    <property type="entry name" value="Kinase-like_dom_sf"/>
</dbReference>
<evidence type="ECO:0000256" key="10">
    <source>
        <dbReference type="SAM" id="MobiDB-lite"/>
    </source>
</evidence>
<feature type="region of interest" description="Disordered" evidence="10">
    <location>
        <begin position="158"/>
        <end position="181"/>
    </location>
</feature>
<dbReference type="Gene3D" id="1.25.10.10">
    <property type="entry name" value="Leucine-rich Repeat Variant"/>
    <property type="match status" value="2"/>
</dbReference>
<protein>
    <recommendedName>
        <fullName evidence="2">non-specific serine/threonine protein kinase</fullName>
        <ecNumber evidence="2">2.7.11.1</ecNumber>
    </recommendedName>
</protein>
<dbReference type="PaxDb" id="4081-Solyc01g090240.2.1"/>
<dbReference type="GO" id="GO:0004674">
    <property type="term" value="F:protein serine/threonine kinase activity"/>
    <property type="evidence" value="ECO:0000318"/>
    <property type="project" value="GO_Central"/>
</dbReference>
<evidence type="ECO:0000256" key="9">
    <source>
        <dbReference type="ARBA" id="ARBA00048679"/>
    </source>
</evidence>
<dbReference type="GO" id="GO:0005737">
    <property type="term" value="C:cytoplasm"/>
    <property type="evidence" value="ECO:0000318"/>
    <property type="project" value="GO_Central"/>
</dbReference>
<dbReference type="CDD" id="cd05574">
    <property type="entry name" value="STKc_phototropin_like"/>
    <property type="match status" value="1"/>
</dbReference>
<dbReference type="Proteomes" id="UP000004994">
    <property type="component" value="Chromosome 1"/>
</dbReference>
<dbReference type="Gene3D" id="1.10.510.10">
    <property type="entry name" value="Transferase(Phosphotransferase) domain 1"/>
    <property type="match status" value="2"/>
</dbReference>
<evidence type="ECO:0000256" key="4">
    <source>
        <dbReference type="ARBA" id="ARBA00022679"/>
    </source>
</evidence>
<evidence type="ECO:0000259" key="11">
    <source>
        <dbReference type="PROSITE" id="PS50011"/>
    </source>
</evidence>
<evidence type="ECO:0000256" key="5">
    <source>
        <dbReference type="ARBA" id="ARBA00022741"/>
    </source>
</evidence>
<dbReference type="GO" id="GO:0005634">
    <property type="term" value="C:nucleus"/>
    <property type="evidence" value="ECO:0000318"/>
    <property type="project" value="GO_Central"/>
</dbReference>